<gene>
    <name evidence="1" type="ORF">mMyoMyo1_011329</name>
</gene>
<evidence type="ECO:0000313" key="1">
    <source>
        <dbReference type="EMBL" id="KAF6355130.1"/>
    </source>
</evidence>
<reference evidence="1 2" key="1">
    <citation type="journal article" date="2020" name="Nature">
        <title>Six reference-quality genomes reveal evolution of bat adaptations.</title>
        <authorList>
            <person name="Jebb D."/>
            <person name="Huang Z."/>
            <person name="Pippel M."/>
            <person name="Hughes G.M."/>
            <person name="Lavrichenko K."/>
            <person name="Devanna P."/>
            <person name="Winkler S."/>
            <person name="Jermiin L.S."/>
            <person name="Skirmuntt E.C."/>
            <person name="Katzourakis A."/>
            <person name="Burkitt-Gray L."/>
            <person name="Ray D.A."/>
            <person name="Sullivan K.A.M."/>
            <person name="Roscito J.G."/>
            <person name="Kirilenko B.M."/>
            <person name="Davalos L.M."/>
            <person name="Corthals A.P."/>
            <person name="Power M.L."/>
            <person name="Jones G."/>
            <person name="Ransome R.D."/>
            <person name="Dechmann D.K.N."/>
            <person name="Locatelli A.G."/>
            <person name="Puechmaille S.J."/>
            <person name="Fedrigo O."/>
            <person name="Jarvis E.D."/>
            <person name="Hiller M."/>
            <person name="Vernes S.C."/>
            <person name="Myers E.W."/>
            <person name="Teeling E.C."/>
        </authorList>
    </citation>
    <scope>NUCLEOTIDE SEQUENCE [LARGE SCALE GENOMIC DNA]</scope>
    <source>
        <strain evidence="1">MMyoMyo1</strain>
        <tissue evidence="1">Flight muscle</tissue>
    </source>
</reference>
<comment type="caution">
    <text evidence="1">The sequence shown here is derived from an EMBL/GenBank/DDBJ whole genome shotgun (WGS) entry which is preliminary data.</text>
</comment>
<dbReference type="Proteomes" id="UP000527355">
    <property type="component" value="Unassembled WGS sequence"/>
</dbReference>
<accession>A0A7J7Y0M1</accession>
<dbReference type="AlphaFoldDB" id="A0A7J7Y0M1"/>
<name>A0A7J7Y0M1_MYOMY</name>
<protein>
    <submittedName>
        <fullName evidence="1">Uncharacterized protein</fullName>
    </submittedName>
</protein>
<evidence type="ECO:0000313" key="2">
    <source>
        <dbReference type="Proteomes" id="UP000527355"/>
    </source>
</evidence>
<sequence>MSLGRRRWMSQLKQEDKVGLPPQFVLFRPSVAERCPCIMRTIFLTQSTNSNANLCWRHPSQIPPGNVVLPALWLSLSPVKLTHKLNHHNILLLSGNGLGRQLSASRFPWKFHSHFRVQTGVKEKHKSR</sequence>
<organism evidence="1 2">
    <name type="scientific">Myotis myotis</name>
    <name type="common">Greater mouse-eared bat</name>
    <name type="synonym">Vespertilio myotis</name>
    <dbReference type="NCBI Taxonomy" id="51298"/>
    <lineage>
        <taxon>Eukaryota</taxon>
        <taxon>Metazoa</taxon>
        <taxon>Chordata</taxon>
        <taxon>Craniata</taxon>
        <taxon>Vertebrata</taxon>
        <taxon>Euteleostomi</taxon>
        <taxon>Mammalia</taxon>
        <taxon>Eutheria</taxon>
        <taxon>Laurasiatheria</taxon>
        <taxon>Chiroptera</taxon>
        <taxon>Yangochiroptera</taxon>
        <taxon>Vespertilionidae</taxon>
        <taxon>Myotis</taxon>
    </lineage>
</organism>
<proteinExistence type="predicted"/>
<keyword evidence="2" id="KW-1185">Reference proteome</keyword>
<dbReference type="EMBL" id="JABWUV010000005">
    <property type="protein sequence ID" value="KAF6355130.1"/>
    <property type="molecule type" value="Genomic_DNA"/>
</dbReference>